<evidence type="ECO:0000259" key="1">
    <source>
        <dbReference type="PROSITE" id="PS50206"/>
    </source>
</evidence>
<dbReference type="InterPro" id="IPR036873">
    <property type="entry name" value="Rhodanese-like_dom_sf"/>
</dbReference>
<dbReference type="SUPFAM" id="SSF52821">
    <property type="entry name" value="Rhodanese/Cell cycle control phosphatase"/>
    <property type="match status" value="1"/>
</dbReference>
<organism evidence="2 3">
    <name type="scientific">Natranaeroarchaeum aerophilus</name>
    <dbReference type="NCBI Taxonomy" id="2917711"/>
    <lineage>
        <taxon>Archaea</taxon>
        <taxon>Methanobacteriati</taxon>
        <taxon>Methanobacteriota</taxon>
        <taxon>Stenosarchaea group</taxon>
        <taxon>Halobacteria</taxon>
        <taxon>Halobacteriales</taxon>
        <taxon>Natronoarchaeaceae</taxon>
        <taxon>Natranaeroarchaeum</taxon>
    </lineage>
</organism>
<dbReference type="PROSITE" id="PS50206">
    <property type="entry name" value="RHODANESE_3"/>
    <property type="match status" value="1"/>
</dbReference>
<dbReference type="PANTHER" id="PTHR43031:SF1">
    <property type="entry name" value="PYRIDINE NUCLEOTIDE-DISULPHIDE OXIDOREDUCTASE"/>
    <property type="match status" value="1"/>
</dbReference>
<reference evidence="2 3" key="1">
    <citation type="journal article" date="2022" name="Syst. Appl. Microbiol.">
        <title>Natronocalculus amylovorans gen. nov., sp. nov., and Natranaeroarchaeum aerophilus sp. nov., dominant culturable amylolytic natronoarchaea from hypersaline soda lakes in southwestern Siberia.</title>
        <authorList>
            <person name="Sorokin D.Y."/>
            <person name="Elcheninov A.G."/>
            <person name="Khizhniak T.V."/>
            <person name="Koenen M."/>
            <person name="Bale N.J."/>
            <person name="Damste J.S.S."/>
            <person name="Kublanov I.V."/>
        </authorList>
    </citation>
    <scope>NUCLEOTIDE SEQUENCE [LARGE SCALE GENOMIC DNA]</scope>
    <source>
        <strain evidence="2 3">AArc-St1-1</strain>
    </source>
</reference>
<proteinExistence type="predicted"/>
<dbReference type="Pfam" id="PF00581">
    <property type="entry name" value="Rhodanese"/>
    <property type="match status" value="1"/>
</dbReference>
<dbReference type="EMBL" id="JAKRVY010000001">
    <property type="protein sequence ID" value="MCL9812444.1"/>
    <property type="molecule type" value="Genomic_DNA"/>
</dbReference>
<evidence type="ECO:0000313" key="2">
    <source>
        <dbReference type="EMBL" id="MCL9812444.1"/>
    </source>
</evidence>
<dbReference type="SMART" id="SM00450">
    <property type="entry name" value="RHOD"/>
    <property type="match status" value="1"/>
</dbReference>
<dbReference type="CDD" id="cd00158">
    <property type="entry name" value="RHOD"/>
    <property type="match status" value="1"/>
</dbReference>
<gene>
    <name evidence="2" type="ORF">AArcSt11_02100</name>
</gene>
<keyword evidence="3" id="KW-1185">Reference proteome</keyword>
<evidence type="ECO:0000313" key="3">
    <source>
        <dbReference type="Proteomes" id="UP001202674"/>
    </source>
</evidence>
<feature type="domain" description="Rhodanese" evidence="1">
    <location>
        <begin position="14"/>
        <end position="108"/>
    </location>
</feature>
<comment type="caution">
    <text evidence="2">The sequence shown here is derived from an EMBL/GenBank/DDBJ whole genome shotgun (WGS) entry which is preliminary data.</text>
</comment>
<accession>A0AAE3K655</accession>
<dbReference type="Proteomes" id="UP001202674">
    <property type="component" value="Unassembled WGS sequence"/>
</dbReference>
<dbReference type="AlphaFoldDB" id="A0AAE3K655"/>
<name>A0AAE3K655_9EURY</name>
<dbReference type="RefSeq" id="WP_250594140.1">
    <property type="nucleotide sequence ID" value="NZ_JAKRVY010000001.1"/>
</dbReference>
<dbReference type="PANTHER" id="PTHR43031">
    <property type="entry name" value="FAD-DEPENDENT OXIDOREDUCTASE"/>
    <property type="match status" value="1"/>
</dbReference>
<dbReference type="InterPro" id="IPR001763">
    <property type="entry name" value="Rhodanese-like_dom"/>
</dbReference>
<dbReference type="Gene3D" id="3.40.250.10">
    <property type="entry name" value="Rhodanese-like domain"/>
    <property type="match status" value="1"/>
</dbReference>
<protein>
    <submittedName>
        <fullName evidence="2">Rhodanese-like domain-containing protein</fullName>
    </submittedName>
</protein>
<sequence>MSPTYPDELDEQLDDDAPFVLDIRPRTAYQSGAIEGSHNIPVYDELRGGDESSFRAGFDELPDDEEIVVVCKMGIVAKRATQILTDEGYDASTLAGGMSSWNGYQSGSLGYKLRSLFWSVRR</sequence>
<dbReference type="InterPro" id="IPR050229">
    <property type="entry name" value="GlpE_sulfurtransferase"/>
</dbReference>